<accession>A0ABY3CBS9</accession>
<dbReference type="PANTHER" id="PTHR21485">
    <property type="entry name" value="HAD SUPERFAMILY MEMBERS CMAS AND KDSC"/>
    <property type="match status" value="1"/>
</dbReference>
<dbReference type="GO" id="GO:0016779">
    <property type="term" value="F:nucleotidyltransferase activity"/>
    <property type="evidence" value="ECO:0007669"/>
    <property type="project" value="UniProtKB-KW"/>
</dbReference>
<name>A0ABY3CBS9_9GAMM</name>
<dbReference type="RefSeq" id="WP_127030266.1">
    <property type="nucleotide sequence ID" value="NZ_RYFG02000076.1"/>
</dbReference>
<organism evidence="1 2">
    <name type="scientific">Candidatus Methylobacter oryzae</name>
    <dbReference type="NCBI Taxonomy" id="2497749"/>
    <lineage>
        <taxon>Bacteria</taxon>
        <taxon>Pseudomonadati</taxon>
        <taxon>Pseudomonadota</taxon>
        <taxon>Gammaproteobacteria</taxon>
        <taxon>Methylococcales</taxon>
        <taxon>Methylococcaceae</taxon>
        <taxon>Methylobacter</taxon>
    </lineage>
</organism>
<keyword evidence="1" id="KW-0808">Transferase</keyword>
<dbReference type="NCBIfam" id="TIGR03584">
    <property type="entry name" value="PseF"/>
    <property type="match status" value="1"/>
</dbReference>
<proteinExistence type="predicted"/>
<reference evidence="1 2" key="1">
    <citation type="journal article" date="2019" name="Antonie Van Leeuwenhoek">
        <title>Description of 'Ca. Methylobacter oryzae' KRF1, a novel species from the environmentally important Methylobacter clade 2.</title>
        <authorList>
            <person name="Khatri K."/>
            <person name="Mohite J.A."/>
            <person name="Pandit P.S."/>
            <person name="Bahulikar R."/>
            <person name="Rahalkar M.C."/>
        </authorList>
    </citation>
    <scope>NUCLEOTIDE SEQUENCE [LARGE SCALE GENOMIC DNA]</scope>
    <source>
        <strain evidence="1 2">KRF1</strain>
    </source>
</reference>
<dbReference type="InterPro" id="IPR003329">
    <property type="entry name" value="Cytidylyl_trans"/>
</dbReference>
<dbReference type="EC" id="2.7.7.81" evidence="1"/>
<dbReference type="InterPro" id="IPR020039">
    <property type="entry name" value="PseF"/>
</dbReference>
<dbReference type="Gene3D" id="3.90.550.10">
    <property type="entry name" value="Spore Coat Polysaccharide Biosynthesis Protein SpsA, Chain A"/>
    <property type="match status" value="1"/>
</dbReference>
<evidence type="ECO:0000313" key="2">
    <source>
        <dbReference type="Proteomes" id="UP000733744"/>
    </source>
</evidence>
<dbReference type="InterPro" id="IPR029044">
    <property type="entry name" value="Nucleotide-diphossugar_trans"/>
</dbReference>
<dbReference type="SUPFAM" id="SSF53448">
    <property type="entry name" value="Nucleotide-diphospho-sugar transferases"/>
    <property type="match status" value="1"/>
</dbReference>
<dbReference type="InterPro" id="IPR050793">
    <property type="entry name" value="CMP-NeuNAc_synthase"/>
</dbReference>
<comment type="caution">
    <text evidence="1">The sequence shown here is derived from an EMBL/GenBank/DDBJ whole genome shotgun (WGS) entry which is preliminary data.</text>
</comment>
<dbReference type="EMBL" id="RYFG02000076">
    <property type="protein sequence ID" value="TRW97069.1"/>
    <property type="molecule type" value="Genomic_DNA"/>
</dbReference>
<keyword evidence="1" id="KW-0548">Nucleotidyltransferase</keyword>
<sequence>MNIAIIPARGGSKRIPRKNIRDFCGKPLIAYSIEAAKACGLFDHIIVSTDDEQIREIANAWGAQTPFERPAELANDHATTVPVIKQAVEWAQEHIGKVGNVCCIYATAPFIQAEALRNAYKLLIDRNVSGYVFSATTFPFPIQRAFKVKPTGLVEMFEPQNYMIRSQDLEEAYQDAGQFYWGSADTYMSEKIFFSTDSMAYILPRHMVQDIDTPEDWKRAEVMYEALKKNGDIK</sequence>
<dbReference type="PANTHER" id="PTHR21485:SF6">
    <property type="entry name" value="N-ACYLNEURAMINATE CYTIDYLYLTRANSFERASE-RELATED"/>
    <property type="match status" value="1"/>
</dbReference>
<dbReference type="Pfam" id="PF02348">
    <property type="entry name" value="CTP_transf_3"/>
    <property type="match status" value="1"/>
</dbReference>
<evidence type="ECO:0000313" key="1">
    <source>
        <dbReference type="EMBL" id="TRW97069.1"/>
    </source>
</evidence>
<dbReference type="Proteomes" id="UP000733744">
    <property type="component" value="Unassembled WGS sequence"/>
</dbReference>
<dbReference type="CDD" id="cd02513">
    <property type="entry name" value="CMP-NeuAc_Synthase"/>
    <property type="match status" value="1"/>
</dbReference>
<keyword evidence="2" id="KW-1185">Reference proteome</keyword>
<gene>
    <name evidence="1" type="primary">pseF</name>
    <name evidence="1" type="ORF">EKO24_007950</name>
</gene>
<protein>
    <submittedName>
        <fullName evidence="1">Pseudaminic acid cytidylyltransferase</fullName>
        <ecNumber evidence="1">2.7.7.81</ecNumber>
    </submittedName>
</protein>